<sequence>MQLTANSTDWNAEAAVAAAPIDTFIPPYYRHTSTRCVYPTTAVTVHYGTTDASPSPRHEPAGTVEVTFAPYVRRHKTEDAVGSGDDVFASTNAPGKPEELKGNAKQGLMEVLLWGTAAGEAMLSDVGRTLPAPSIAEEVQHRLRGVRCDATYVTSPPLMVALVQAILTKRTDPARSMVDCVAAVDLSHTQLGKVTLDGPPLLFDENGSEVTPPPGTATATTRFYPDESLRRAETAAAVKKSVAERSLALTYVAPLLFTPGARLYRIRELVCSHCALTDHDAHALALILKAGRGGGGGRRGPSNFFSRKDREGHGAMCCTLEALDISFNSITEAGMAEIKRAIKHNKRIKTIVVAGNDLRNTQKVVDGLERRLQRNREGGTSLSWMHPRRWTRLIKKT</sequence>
<proteinExistence type="predicted"/>
<evidence type="ECO:0000313" key="3">
    <source>
        <dbReference type="Proteomes" id="UP000037923"/>
    </source>
</evidence>
<dbReference type="OMA" id="CIRELVC"/>
<name>A0A0M9FVN6_LEPPY</name>
<accession>A0A0M9FVN6</accession>
<comment type="caution">
    <text evidence="2">The sequence shown here is derived from an EMBL/GenBank/DDBJ whole genome shotgun (WGS) entry which is preliminary data.</text>
</comment>
<keyword evidence="3" id="KW-1185">Reference proteome</keyword>
<dbReference type="EMBL" id="LGTL01000018">
    <property type="protein sequence ID" value="KPA76909.1"/>
    <property type="molecule type" value="Genomic_DNA"/>
</dbReference>
<dbReference type="Gene3D" id="3.80.10.10">
    <property type="entry name" value="Ribonuclease Inhibitor"/>
    <property type="match status" value="1"/>
</dbReference>
<dbReference type="AlphaFoldDB" id="A0A0M9FVN6"/>
<dbReference type="RefSeq" id="XP_015655348.1">
    <property type="nucleotide sequence ID" value="XM_015805871.1"/>
</dbReference>
<evidence type="ECO:0000256" key="1">
    <source>
        <dbReference type="SAM" id="MobiDB-lite"/>
    </source>
</evidence>
<dbReference type="OrthoDB" id="120976at2759"/>
<dbReference type="GeneID" id="26907581"/>
<dbReference type="SMART" id="SM00368">
    <property type="entry name" value="LRR_RI"/>
    <property type="match status" value="2"/>
</dbReference>
<dbReference type="SUPFAM" id="SSF52047">
    <property type="entry name" value="RNI-like"/>
    <property type="match status" value="1"/>
</dbReference>
<feature type="region of interest" description="Disordered" evidence="1">
    <location>
        <begin position="82"/>
        <end position="101"/>
    </location>
</feature>
<dbReference type="VEuPathDB" id="TriTrypDB:LpyrH10_18_0220"/>
<gene>
    <name evidence="2" type="ORF">ABB37_07295</name>
</gene>
<dbReference type="RefSeq" id="XP_015655349.1">
    <property type="nucleotide sequence ID" value="XM_015805872.1"/>
</dbReference>
<evidence type="ECO:0000313" key="2">
    <source>
        <dbReference type="EMBL" id="KPA76909.1"/>
    </source>
</evidence>
<dbReference type="Proteomes" id="UP000037923">
    <property type="component" value="Unassembled WGS sequence"/>
</dbReference>
<protein>
    <submittedName>
        <fullName evidence="2">Uncharacterized protein</fullName>
    </submittedName>
</protein>
<dbReference type="InterPro" id="IPR032675">
    <property type="entry name" value="LRR_dom_sf"/>
</dbReference>
<dbReference type="EMBL" id="LGTL01000018">
    <property type="protein sequence ID" value="KPA76910.1"/>
    <property type="molecule type" value="Genomic_DNA"/>
</dbReference>
<reference evidence="2 3" key="1">
    <citation type="submission" date="2015-07" db="EMBL/GenBank/DDBJ databases">
        <title>High-quality genome of monoxenous trypanosomatid Leptomonas pyrrhocoris.</title>
        <authorList>
            <person name="Flegontov P."/>
            <person name="Butenko A."/>
            <person name="Firsov S."/>
            <person name="Vlcek C."/>
            <person name="Logacheva M.D."/>
            <person name="Field M."/>
            <person name="Filatov D."/>
            <person name="Flegontova O."/>
            <person name="Gerasimov E."/>
            <person name="Jackson A.P."/>
            <person name="Kelly S."/>
            <person name="Opperdoes F."/>
            <person name="O'Reilly A."/>
            <person name="Votypka J."/>
            <person name="Yurchenko V."/>
            <person name="Lukes J."/>
        </authorList>
    </citation>
    <scope>NUCLEOTIDE SEQUENCE [LARGE SCALE GENOMIC DNA]</scope>
    <source>
        <strain evidence="2">H10</strain>
    </source>
</reference>
<organism evidence="2 3">
    <name type="scientific">Leptomonas pyrrhocoris</name>
    <name type="common">Firebug parasite</name>
    <dbReference type="NCBI Taxonomy" id="157538"/>
    <lineage>
        <taxon>Eukaryota</taxon>
        <taxon>Discoba</taxon>
        <taxon>Euglenozoa</taxon>
        <taxon>Kinetoplastea</taxon>
        <taxon>Metakinetoplastina</taxon>
        <taxon>Trypanosomatida</taxon>
        <taxon>Trypanosomatidae</taxon>
        <taxon>Leishmaniinae</taxon>
        <taxon>Leptomonas</taxon>
    </lineage>
</organism>